<gene>
    <name evidence="1" type="ORF">PVK06_027353</name>
</gene>
<keyword evidence="2" id="KW-1185">Reference proteome</keyword>
<sequence length="80" mass="9216">MKEADSVKQYPTKTMAVVNQIRFLGEQFIGSRVVEKEITTLLERYDSNISSLEDSRYLSTISLSKLINALYAQEPRRESK</sequence>
<name>A0ABR0P3J2_GOSAR</name>
<comment type="caution">
    <text evidence="1">The sequence shown here is derived from an EMBL/GenBank/DDBJ whole genome shotgun (WGS) entry which is preliminary data.</text>
</comment>
<evidence type="ECO:0000313" key="2">
    <source>
        <dbReference type="Proteomes" id="UP001358586"/>
    </source>
</evidence>
<proteinExistence type="predicted"/>
<organism evidence="1 2">
    <name type="scientific">Gossypium arboreum</name>
    <name type="common">Tree cotton</name>
    <name type="synonym">Gossypium nanking</name>
    <dbReference type="NCBI Taxonomy" id="29729"/>
    <lineage>
        <taxon>Eukaryota</taxon>
        <taxon>Viridiplantae</taxon>
        <taxon>Streptophyta</taxon>
        <taxon>Embryophyta</taxon>
        <taxon>Tracheophyta</taxon>
        <taxon>Spermatophyta</taxon>
        <taxon>Magnoliopsida</taxon>
        <taxon>eudicotyledons</taxon>
        <taxon>Gunneridae</taxon>
        <taxon>Pentapetalae</taxon>
        <taxon>rosids</taxon>
        <taxon>malvids</taxon>
        <taxon>Malvales</taxon>
        <taxon>Malvaceae</taxon>
        <taxon>Malvoideae</taxon>
        <taxon>Gossypium</taxon>
    </lineage>
</organism>
<dbReference type="EMBL" id="JARKNE010000008">
    <property type="protein sequence ID" value="KAK5811961.1"/>
    <property type="molecule type" value="Genomic_DNA"/>
</dbReference>
<evidence type="ECO:0000313" key="1">
    <source>
        <dbReference type="EMBL" id="KAK5811961.1"/>
    </source>
</evidence>
<dbReference type="Proteomes" id="UP001358586">
    <property type="component" value="Chromosome 8"/>
</dbReference>
<protein>
    <submittedName>
        <fullName evidence="1">Uncharacterized protein</fullName>
    </submittedName>
</protein>
<dbReference type="PANTHER" id="PTHR35317">
    <property type="entry name" value="OS04G0629600 PROTEIN"/>
    <property type="match status" value="1"/>
</dbReference>
<dbReference type="PANTHER" id="PTHR35317:SF31">
    <property type="entry name" value="DUF4219 DOMAIN-CONTAINING PROTEIN"/>
    <property type="match status" value="1"/>
</dbReference>
<reference evidence="1 2" key="1">
    <citation type="submission" date="2023-03" db="EMBL/GenBank/DDBJ databases">
        <title>WGS of Gossypium arboreum.</title>
        <authorList>
            <person name="Yu D."/>
        </authorList>
    </citation>
    <scope>NUCLEOTIDE SEQUENCE [LARGE SCALE GENOMIC DNA]</scope>
    <source>
        <tissue evidence="1">Leaf</tissue>
    </source>
</reference>
<accession>A0ABR0P3J2</accession>